<keyword evidence="6" id="KW-1185">Reference proteome</keyword>
<dbReference type="OrthoDB" id="20368at2759"/>
<reference evidence="5" key="1">
    <citation type="submission" date="2017-09" db="EMBL/GenBank/DDBJ databases">
        <title>Polyketide synthases of a Diaporthe helianthi virulent isolate.</title>
        <authorList>
            <person name="Baroncelli R."/>
        </authorList>
    </citation>
    <scope>NUCLEOTIDE SEQUENCE [LARGE SCALE GENOMIC DNA]</scope>
    <source>
        <strain evidence="5">7/96</strain>
    </source>
</reference>
<dbReference type="EMBL" id="MAVT02000250">
    <property type="protein sequence ID" value="POS77678.1"/>
    <property type="molecule type" value="Genomic_DNA"/>
</dbReference>
<evidence type="ECO:0000256" key="3">
    <source>
        <dbReference type="ARBA" id="ARBA00023277"/>
    </source>
</evidence>
<organism evidence="5 6">
    <name type="scientific">Diaporthe helianthi</name>
    <dbReference type="NCBI Taxonomy" id="158607"/>
    <lineage>
        <taxon>Eukaryota</taxon>
        <taxon>Fungi</taxon>
        <taxon>Dikarya</taxon>
        <taxon>Ascomycota</taxon>
        <taxon>Pezizomycotina</taxon>
        <taxon>Sordariomycetes</taxon>
        <taxon>Sordariomycetidae</taxon>
        <taxon>Diaporthales</taxon>
        <taxon>Diaporthaceae</taxon>
        <taxon>Diaporthe</taxon>
    </lineage>
</organism>
<keyword evidence="2" id="KW-0294">Fucose metabolism</keyword>
<feature type="transmembrane region" description="Helical" evidence="4">
    <location>
        <begin position="6"/>
        <end position="23"/>
    </location>
</feature>
<dbReference type="Gene3D" id="3.40.50.11350">
    <property type="match status" value="1"/>
</dbReference>
<proteinExistence type="predicted"/>
<dbReference type="GO" id="GO:0016740">
    <property type="term" value="F:transferase activity"/>
    <property type="evidence" value="ECO:0007669"/>
    <property type="project" value="UniProtKB-KW"/>
</dbReference>
<dbReference type="GO" id="GO:0006004">
    <property type="term" value="P:fucose metabolic process"/>
    <property type="evidence" value="ECO:0007669"/>
    <property type="project" value="UniProtKB-KW"/>
</dbReference>
<keyword evidence="3" id="KW-0119">Carbohydrate metabolism</keyword>
<evidence type="ECO:0000256" key="4">
    <source>
        <dbReference type="SAM" id="Phobius"/>
    </source>
</evidence>
<evidence type="ECO:0000313" key="5">
    <source>
        <dbReference type="EMBL" id="POS77678.1"/>
    </source>
</evidence>
<evidence type="ECO:0000256" key="2">
    <source>
        <dbReference type="ARBA" id="ARBA00023253"/>
    </source>
</evidence>
<dbReference type="AlphaFoldDB" id="A0A2P5I580"/>
<keyword evidence="4" id="KW-1133">Transmembrane helix</keyword>
<comment type="caution">
    <text evidence="5">The sequence shown here is derived from an EMBL/GenBank/DDBJ whole genome shotgun (WGS) entry which is preliminary data.</text>
</comment>
<dbReference type="InterPro" id="IPR019378">
    <property type="entry name" value="GDP-Fuc_O-FucTrfase"/>
</dbReference>
<accession>A0A2P5I580</accession>
<keyword evidence="1" id="KW-0808">Transferase</keyword>
<protein>
    <recommendedName>
        <fullName evidence="7">Alternative oxidase</fullName>
    </recommendedName>
</protein>
<sequence length="465" mass="51715">MLIHVRIAIAVFSLAGIYSVILLKRRQAGIEDLFKFTQSLPHIVGQISAATRWPSIFDASEQLDLPHLQSLCSDTEWTPNLWLHCHKGCGPNGTSLCGGLNNARNRITSCLRMAIDAGAGLILPPIVMRGEDLEVHPGGKEQCADTWWDLRTLQDSMTANCPQLEMRVACEGLPYHDAIPSLGKLADEATIIDAKYIECQSPCWTKGTFRAGVALPALQQAATADGTEATPTIIRYGDPFLGWNYRSSNEMDTIRKELHLSLPFRAQPLELGDTIARSPLLRGGAFIGVHLRVESDWPTDRSSPDQQMAAFEADILRMRARDLSQDSAALSAVYVSWGDQQAIQGFRERLEPLNFTVHDKWTVLAGQPKMLSLVNEMDFDSMGIVDFEALVRAQFFIGVLSSTMSDYIAYTRTTDDEEDFFDTYIYPGVSFLGPIAKFPEPFTIRGNQYTSLLVTDGQYYMDAFP</sequence>
<dbReference type="InParanoid" id="A0A2P5I580"/>
<keyword evidence="4" id="KW-0812">Transmembrane</keyword>
<dbReference type="Proteomes" id="UP000094444">
    <property type="component" value="Unassembled WGS sequence"/>
</dbReference>
<evidence type="ECO:0008006" key="7">
    <source>
        <dbReference type="Google" id="ProtNLM"/>
    </source>
</evidence>
<gene>
    <name evidence="5" type="ORF">DHEL01_v203933</name>
</gene>
<dbReference type="CDD" id="cd11296">
    <property type="entry name" value="O-FucT_like"/>
    <property type="match status" value="1"/>
</dbReference>
<dbReference type="Pfam" id="PF10250">
    <property type="entry name" value="O-FucT"/>
    <property type="match status" value="1"/>
</dbReference>
<evidence type="ECO:0000256" key="1">
    <source>
        <dbReference type="ARBA" id="ARBA00022679"/>
    </source>
</evidence>
<evidence type="ECO:0000313" key="6">
    <source>
        <dbReference type="Proteomes" id="UP000094444"/>
    </source>
</evidence>
<name>A0A2P5I580_DIAHE</name>
<keyword evidence="4" id="KW-0472">Membrane</keyword>